<feature type="transmembrane region" description="Helical" evidence="6">
    <location>
        <begin position="378"/>
        <end position="401"/>
    </location>
</feature>
<feature type="chain" id="PRO_5040314345" description="GOST seven transmembrane domain-containing protein" evidence="7">
    <location>
        <begin position="25"/>
        <end position="497"/>
    </location>
</feature>
<feature type="transmembrane region" description="Helical" evidence="6">
    <location>
        <begin position="291"/>
        <end position="311"/>
    </location>
</feature>
<evidence type="ECO:0000256" key="1">
    <source>
        <dbReference type="ARBA" id="ARBA00004141"/>
    </source>
</evidence>
<feature type="transmembrane region" description="Helical" evidence="6">
    <location>
        <begin position="218"/>
        <end position="237"/>
    </location>
</feature>
<reference evidence="9" key="1">
    <citation type="submission" date="2021-10" db="EMBL/GenBank/DDBJ databases">
        <title>Tropical sea cucumber genome reveals ecological adaptation and Cuvierian tubules defense mechanism.</title>
        <authorList>
            <person name="Chen T."/>
        </authorList>
    </citation>
    <scope>NUCLEOTIDE SEQUENCE</scope>
    <source>
        <strain evidence="9">Nanhai2018</strain>
        <tissue evidence="9">Muscle</tissue>
    </source>
</reference>
<evidence type="ECO:0000256" key="2">
    <source>
        <dbReference type="ARBA" id="ARBA00022692"/>
    </source>
</evidence>
<dbReference type="GO" id="GO:0016020">
    <property type="term" value="C:membrane"/>
    <property type="evidence" value="ECO:0007669"/>
    <property type="project" value="UniProtKB-SubCell"/>
</dbReference>
<feature type="transmembrane region" description="Helical" evidence="6">
    <location>
        <begin position="257"/>
        <end position="279"/>
    </location>
</feature>
<comment type="caution">
    <text evidence="9">The sequence shown here is derived from an EMBL/GenBank/DDBJ whole genome shotgun (WGS) entry which is preliminary data.</text>
</comment>
<keyword evidence="5 6" id="KW-0472">Membrane</keyword>
<sequence>MANKITLFILFWTVKILSVTCSSAVILENSVELGANSFYKNVNLGEWGHFIFDEGSITFEVECPVTMSKENQPVDFFLIAQLSNNRSIGDVTSMAECQNLYQMGSLSAKQDIYPVPAIRLSEKSTEFRLNINIESGSLYSVLLLECPKSNLLASDLLGVPCQTKLILTNDNLRNHLSADMEWIHYTYKGMVLVWLFIFVFWHYNWIQFRKFSNGLHKLVTFVPNLKIVHILFVWYFWDQQEKEGTITTKVVVCVEILAVLSSSSFFSVVLLSSMGWCIMSPNIDRRWRLGICLPGTLLFHIAISCVFSFSRNKLIQVVFWAIWVFGFTLFSFVCLLMVRHHQKVLRDQSSFFNPKANPLQLVFHTDTRKKQLMMKYSLLSKLKLVIFFFYITSVTCKVLWLLLLHPYYVGILLEIQHILLFLIFAFIFHLEDFSEFEVVDFLPPGYMCMMLLPYADVNHLSEHNLAVGLEISKKVPHQTKVCSKRKGIGYSVFPVSV</sequence>
<dbReference type="Proteomes" id="UP001152320">
    <property type="component" value="Chromosome 17"/>
</dbReference>
<dbReference type="PANTHER" id="PTHR21229">
    <property type="entry name" value="LUNG SEVEN TRANSMEMBRANE RECEPTOR"/>
    <property type="match status" value="1"/>
</dbReference>
<dbReference type="GO" id="GO:0005794">
    <property type="term" value="C:Golgi apparatus"/>
    <property type="evidence" value="ECO:0007669"/>
    <property type="project" value="TreeGrafter"/>
</dbReference>
<dbReference type="InterPro" id="IPR009637">
    <property type="entry name" value="GPR107/GPR108-like"/>
</dbReference>
<evidence type="ECO:0000259" key="8">
    <source>
        <dbReference type="Pfam" id="PF06814"/>
    </source>
</evidence>
<name>A0A9Q1BHW1_HOLLE</name>
<gene>
    <name evidence="9" type="ORF">HOLleu_33039</name>
</gene>
<evidence type="ECO:0000256" key="6">
    <source>
        <dbReference type="SAM" id="Phobius"/>
    </source>
</evidence>
<keyword evidence="4 6" id="KW-1133">Transmembrane helix</keyword>
<dbReference type="Pfam" id="PF06814">
    <property type="entry name" value="GOST_TM"/>
    <property type="match status" value="1"/>
</dbReference>
<comment type="subcellular location">
    <subcellularLocation>
        <location evidence="1">Membrane</location>
        <topology evidence="1">Multi-pass membrane protein</topology>
    </subcellularLocation>
</comment>
<dbReference type="AlphaFoldDB" id="A0A9Q1BHW1"/>
<keyword evidence="10" id="KW-1185">Reference proteome</keyword>
<dbReference type="OrthoDB" id="10409563at2759"/>
<keyword evidence="2 6" id="KW-0812">Transmembrane</keyword>
<dbReference type="EMBL" id="JAIZAY010000017">
    <property type="protein sequence ID" value="KAJ8025472.1"/>
    <property type="molecule type" value="Genomic_DNA"/>
</dbReference>
<protein>
    <recommendedName>
        <fullName evidence="8">GOST seven transmembrane domain-containing protein</fullName>
    </recommendedName>
</protein>
<feature type="transmembrane region" description="Helical" evidence="6">
    <location>
        <begin position="185"/>
        <end position="206"/>
    </location>
</feature>
<accession>A0A9Q1BHW1</accession>
<feature type="transmembrane region" description="Helical" evidence="6">
    <location>
        <begin position="317"/>
        <end position="338"/>
    </location>
</feature>
<evidence type="ECO:0000313" key="9">
    <source>
        <dbReference type="EMBL" id="KAJ8025472.1"/>
    </source>
</evidence>
<evidence type="ECO:0000256" key="5">
    <source>
        <dbReference type="ARBA" id="ARBA00023136"/>
    </source>
</evidence>
<feature type="transmembrane region" description="Helical" evidence="6">
    <location>
        <begin position="407"/>
        <end position="428"/>
    </location>
</feature>
<organism evidence="9 10">
    <name type="scientific">Holothuria leucospilota</name>
    <name type="common">Black long sea cucumber</name>
    <name type="synonym">Mertensiothuria leucospilota</name>
    <dbReference type="NCBI Taxonomy" id="206669"/>
    <lineage>
        <taxon>Eukaryota</taxon>
        <taxon>Metazoa</taxon>
        <taxon>Echinodermata</taxon>
        <taxon>Eleutherozoa</taxon>
        <taxon>Echinozoa</taxon>
        <taxon>Holothuroidea</taxon>
        <taxon>Aspidochirotacea</taxon>
        <taxon>Aspidochirotida</taxon>
        <taxon>Holothuriidae</taxon>
        <taxon>Holothuria</taxon>
    </lineage>
</organism>
<evidence type="ECO:0000313" key="10">
    <source>
        <dbReference type="Proteomes" id="UP001152320"/>
    </source>
</evidence>
<feature type="domain" description="GOST seven transmembrane" evidence="8">
    <location>
        <begin position="186"/>
        <end position="311"/>
    </location>
</feature>
<evidence type="ECO:0000256" key="4">
    <source>
        <dbReference type="ARBA" id="ARBA00022989"/>
    </source>
</evidence>
<feature type="signal peptide" evidence="7">
    <location>
        <begin position="1"/>
        <end position="24"/>
    </location>
</feature>
<keyword evidence="3 7" id="KW-0732">Signal</keyword>
<dbReference type="InterPro" id="IPR053937">
    <property type="entry name" value="GOST_TM"/>
</dbReference>
<evidence type="ECO:0000256" key="7">
    <source>
        <dbReference type="SAM" id="SignalP"/>
    </source>
</evidence>
<evidence type="ECO:0000256" key="3">
    <source>
        <dbReference type="ARBA" id="ARBA00022729"/>
    </source>
</evidence>
<proteinExistence type="predicted"/>